<dbReference type="PANTHER" id="PTHR42939">
    <property type="entry name" value="ABC TRANSPORTER ATP-BINDING PROTEIN ALBC-RELATED"/>
    <property type="match status" value="1"/>
</dbReference>
<organism evidence="5 6">
    <name type="scientific">Erysipelothrix piscisicarius</name>
    <dbReference type="NCBI Taxonomy" id="2485784"/>
    <lineage>
        <taxon>Bacteria</taxon>
        <taxon>Bacillati</taxon>
        <taxon>Bacillota</taxon>
        <taxon>Erysipelotrichia</taxon>
        <taxon>Erysipelotrichales</taxon>
        <taxon>Erysipelotrichaceae</taxon>
        <taxon>Erysipelothrix</taxon>
    </lineage>
</organism>
<dbReference type="Pfam" id="PF00005">
    <property type="entry name" value="ABC_tran"/>
    <property type="match status" value="1"/>
</dbReference>
<evidence type="ECO:0000313" key="5">
    <source>
        <dbReference type="EMBL" id="AZK43886.1"/>
    </source>
</evidence>
<dbReference type="RefSeq" id="WP_125164096.1">
    <property type="nucleotide sequence ID" value="NZ_CP034234.1"/>
</dbReference>
<feature type="domain" description="ABC transporter" evidence="4">
    <location>
        <begin position="2"/>
        <end position="196"/>
    </location>
</feature>
<dbReference type="PANTHER" id="PTHR42939:SF1">
    <property type="entry name" value="ABC TRANSPORTER ATP-BINDING PROTEIN ALBC-RELATED"/>
    <property type="match status" value="1"/>
</dbReference>
<keyword evidence="2" id="KW-0547">Nucleotide-binding</keyword>
<evidence type="ECO:0000256" key="3">
    <source>
        <dbReference type="ARBA" id="ARBA00022840"/>
    </source>
</evidence>
<dbReference type="GO" id="GO:0005524">
    <property type="term" value="F:ATP binding"/>
    <property type="evidence" value="ECO:0007669"/>
    <property type="project" value="UniProtKB-KW"/>
</dbReference>
<sequence>MLILENIKKSYKDLTVLENLNLELNDHSIIYIKGKNGCGKSTLLKIISGILKADGGSIKTNYKNIGALIENPSLIEDQTLIKNLKFLFHIKSNFNYEYVKELADAFDLEIDSKIKMKNYSVGMRQKAGLIQAIMEDQDLILLDEPTRGLDDESILSFTNIISNMKAKTIIICSHDEIEDINFDKKLELVNGKLEKI</sequence>
<name>A0A3S8RLT0_9FIRM</name>
<dbReference type="EMBL" id="CP034234">
    <property type="protein sequence ID" value="AZK43886.1"/>
    <property type="molecule type" value="Genomic_DNA"/>
</dbReference>
<protein>
    <submittedName>
        <fullName evidence="5">ABC transporter ATP-binding protein</fullName>
    </submittedName>
</protein>
<keyword evidence="3 5" id="KW-0067">ATP-binding</keyword>
<accession>A0A3S8RLT0</accession>
<dbReference type="InterPro" id="IPR003439">
    <property type="entry name" value="ABC_transporter-like_ATP-bd"/>
</dbReference>
<dbReference type="SMART" id="SM00382">
    <property type="entry name" value="AAA"/>
    <property type="match status" value="1"/>
</dbReference>
<dbReference type="GO" id="GO:0016887">
    <property type="term" value="F:ATP hydrolysis activity"/>
    <property type="evidence" value="ECO:0007669"/>
    <property type="project" value="InterPro"/>
</dbReference>
<dbReference type="InterPro" id="IPR017871">
    <property type="entry name" value="ABC_transporter-like_CS"/>
</dbReference>
<dbReference type="SUPFAM" id="SSF52540">
    <property type="entry name" value="P-loop containing nucleoside triphosphate hydrolases"/>
    <property type="match status" value="1"/>
</dbReference>
<dbReference type="InterPro" id="IPR003593">
    <property type="entry name" value="AAA+_ATPase"/>
</dbReference>
<dbReference type="PROSITE" id="PS00211">
    <property type="entry name" value="ABC_TRANSPORTER_1"/>
    <property type="match status" value="1"/>
</dbReference>
<dbReference type="Proteomes" id="UP000278804">
    <property type="component" value="Chromosome"/>
</dbReference>
<keyword evidence="1" id="KW-0813">Transport</keyword>
<evidence type="ECO:0000256" key="2">
    <source>
        <dbReference type="ARBA" id="ARBA00022741"/>
    </source>
</evidence>
<keyword evidence="6" id="KW-1185">Reference proteome</keyword>
<reference evidence="5 6" key="1">
    <citation type="journal article" date="2020" name="Int. J. Syst. Evol. Microbiol.">
        <title>Description of Erysipelothrix piscisicarius sp. nov., an emergent fish pathogen, and assessment of virulence using a tiger barb (Puntigrus tetrazona) infection model.</title>
        <authorList>
            <person name="Pomaranski E.K."/>
            <person name="Griffin M.J."/>
            <person name="Camus A.C."/>
            <person name="Armwood A.R."/>
            <person name="Shelley J."/>
            <person name="Waldbieser G.C."/>
            <person name="LaFrentz B.R."/>
            <person name="Garcia J.C."/>
            <person name="Yanong R."/>
            <person name="Soto E."/>
        </authorList>
    </citation>
    <scope>NUCLEOTIDE SEQUENCE [LARGE SCALE GENOMIC DNA]</scope>
    <source>
        <strain evidence="5 6">15TAL0474</strain>
    </source>
</reference>
<gene>
    <name evidence="5" type="ORF">EEI45_03015</name>
</gene>
<dbReference type="AlphaFoldDB" id="A0A3S8RLT0"/>
<evidence type="ECO:0000259" key="4">
    <source>
        <dbReference type="PROSITE" id="PS50893"/>
    </source>
</evidence>
<dbReference type="InterPro" id="IPR051782">
    <property type="entry name" value="ABC_Transporter_VariousFunc"/>
</dbReference>
<dbReference type="Gene3D" id="3.40.50.300">
    <property type="entry name" value="P-loop containing nucleotide triphosphate hydrolases"/>
    <property type="match status" value="1"/>
</dbReference>
<evidence type="ECO:0000313" key="6">
    <source>
        <dbReference type="Proteomes" id="UP000278804"/>
    </source>
</evidence>
<proteinExistence type="predicted"/>
<dbReference type="KEGG" id="eri:EEI45_03015"/>
<evidence type="ECO:0000256" key="1">
    <source>
        <dbReference type="ARBA" id="ARBA00022448"/>
    </source>
</evidence>
<dbReference type="CDD" id="cd03230">
    <property type="entry name" value="ABC_DR_subfamily_A"/>
    <property type="match status" value="1"/>
</dbReference>
<dbReference type="PROSITE" id="PS50893">
    <property type="entry name" value="ABC_TRANSPORTER_2"/>
    <property type="match status" value="1"/>
</dbReference>
<dbReference type="InterPro" id="IPR027417">
    <property type="entry name" value="P-loop_NTPase"/>
</dbReference>